<accession>A0A2W2BM29</accession>
<evidence type="ECO:0000313" key="3">
    <source>
        <dbReference type="Proteomes" id="UP000248795"/>
    </source>
</evidence>
<comment type="caution">
    <text evidence="2">The sequence shown here is derived from an EMBL/GenBank/DDBJ whole genome shotgun (WGS) entry which is preliminary data.</text>
</comment>
<keyword evidence="3" id="KW-1185">Reference proteome</keyword>
<name>A0A2W2BM29_9HYPH</name>
<dbReference type="EMBL" id="QKVK01000004">
    <property type="protein sequence ID" value="PZF76907.1"/>
    <property type="molecule type" value="Genomic_DNA"/>
</dbReference>
<sequence length="83" mass="9395">MRWRSLASVAGCRSRPGFTRQSAASRRPPGKTYLLGMKAWPWARWPIRMRGAPVPRRTSMRVAESFGFSTLAWTLEPANSGWS</sequence>
<evidence type="ECO:0000256" key="1">
    <source>
        <dbReference type="SAM" id="MobiDB-lite"/>
    </source>
</evidence>
<proteinExistence type="predicted"/>
<protein>
    <submittedName>
        <fullName evidence="2">Uncharacterized protein</fullName>
    </submittedName>
</protein>
<feature type="region of interest" description="Disordered" evidence="1">
    <location>
        <begin position="1"/>
        <end position="29"/>
    </location>
</feature>
<reference evidence="3" key="1">
    <citation type="submission" date="2018-06" db="EMBL/GenBank/DDBJ databases">
        <title>Aestuariibacter litoralis strain KCTC 52945T.</title>
        <authorList>
            <person name="Li X."/>
            <person name="Salam N."/>
            <person name="Li J.-L."/>
            <person name="Chen Y.-M."/>
            <person name="Yang Z.-W."/>
            <person name="Zhang L.-Y."/>
            <person name="Han M.-X."/>
            <person name="Xiao M."/>
            <person name="Li W.-J."/>
        </authorList>
    </citation>
    <scope>NUCLEOTIDE SEQUENCE [LARGE SCALE GENOMIC DNA]</scope>
    <source>
        <strain evidence="3">KCTC 52945</strain>
    </source>
</reference>
<dbReference type="Proteomes" id="UP000248795">
    <property type="component" value="Unassembled WGS sequence"/>
</dbReference>
<organism evidence="2 3">
    <name type="scientific">Aestuariivirga litoralis</name>
    <dbReference type="NCBI Taxonomy" id="2650924"/>
    <lineage>
        <taxon>Bacteria</taxon>
        <taxon>Pseudomonadati</taxon>
        <taxon>Pseudomonadota</taxon>
        <taxon>Alphaproteobacteria</taxon>
        <taxon>Hyphomicrobiales</taxon>
        <taxon>Aestuariivirgaceae</taxon>
        <taxon>Aestuariivirga</taxon>
    </lineage>
</organism>
<evidence type="ECO:0000313" key="2">
    <source>
        <dbReference type="EMBL" id="PZF76907.1"/>
    </source>
</evidence>
<dbReference type="AlphaFoldDB" id="A0A2W2BM29"/>
<gene>
    <name evidence="2" type="ORF">DK847_10625</name>
</gene>